<dbReference type="Proteomes" id="UP000030645">
    <property type="component" value="Unassembled WGS sequence"/>
</dbReference>
<evidence type="ECO:0000313" key="2">
    <source>
        <dbReference type="EMBL" id="EXB88406.1"/>
    </source>
</evidence>
<feature type="region of interest" description="Disordered" evidence="1">
    <location>
        <begin position="67"/>
        <end position="101"/>
    </location>
</feature>
<accession>W9RFK7</accession>
<gene>
    <name evidence="2" type="ORF">L484_007689</name>
</gene>
<dbReference type="AlphaFoldDB" id="W9RFK7"/>
<evidence type="ECO:0000256" key="1">
    <source>
        <dbReference type="SAM" id="MobiDB-lite"/>
    </source>
</evidence>
<dbReference type="EMBL" id="KE344961">
    <property type="protein sequence ID" value="EXB88406.1"/>
    <property type="molecule type" value="Genomic_DNA"/>
</dbReference>
<proteinExistence type="predicted"/>
<evidence type="ECO:0000313" key="3">
    <source>
        <dbReference type="Proteomes" id="UP000030645"/>
    </source>
</evidence>
<name>W9RFK7_9ROSA</name>
<protein>
    <submittedName>
        <fullName evidence="2">Uncharacterized protein</fullName>
    </submittedName>
</protein>
<reference evidence="3" key="1">
    <citation type="submission" date="2013-01" db="EMBL/GenBank/DDBJ databases">
        <title>Draft Genome Sequence of a Mulberry Tree, Morus notabilis C.K. Schneid.</title>
        <authorList>
            <person name="He N."/>
            <person name="Zhao S."/>
        </authorList>
    </citation>
    <scope>NUCLEOTIDE SEQUENCE</scope>
</reference>
<sequence length="101" mass="10989">MIHQQTSNSFPSPPPTLQTRRCRIRSSLLPIVIASHRRRSPSRLEPCSVAYPHSNNPTVKCAHLHLSSPEGRESPTGALNHHPSSSTVAIASSPSSLLPIR</sequence>
<feature type="compositionally biased region" description="Low complexity" evidence="1">
    <location>
        <begin position="83"/>
        <end position="101"/>
    </location>
</feature>
<organism evidence="2 3">
    <name type="scientific">Morus notabilis</name>
    <dbReference type="NCBI Taxonomy" id="981085"/>
    <lineage>
        <taxon>Eukaryota</taxon>
        <taxon>Viridiplantae</taxon>
        <taxon>Streptophyta</taxon>
        <taxon>Embryophyta</taxon>
        <taxon>Tracheophyta</taxon>
        <taxon>Spermatophyta</taxon>
        <taxon>Magnoliopsida</taxon>
        <taxon>eudicotyledons</taxon>
        <taxon>Gunneridae</taxon>
        <taxon>Pentapetalae</taxon>
        <taxon>rosids</taxon>
        <taxon>fabids</taxon>
        <taxon>Rosales</taxon>
        <taxon>Moraceae</taxon>
        <taxon>Moreae</taxon>
        <taxon>Morus</taxon>
    </lineage>
</organism>
<keyword evidence="3" id="KW-1185">Reference proteome</keyword>